<dbReference type="Proteomes" id="UP001165060">
    <property type="component" value="Unassembled WGS sequence"/>
</dbReference>
<dbReference type="PANTHER" id="PTHR11122">
    <property type="entry name" value="APOSPORY-ASSOCIATED PROTEIN C-RELATED"/>
    <property type="match status" value="1"/>
</dbReference>
<dbReference type="Pfam" id="PF01263">
    <property type="entry name" value="Aldose_epim"/>
    <property type="match status" value="1"/>
</dbReference>
<evidence type="ECO:0008006" key="3">
    <source>
        <dbReference type="Google" id="ProtNLM"/>
    </source>
</evidence>
<gene>
    <name evidence="1" type="ORF">TeGR_g10794</name>
</gene>
<keyword evidence="2" id="KW-1185">Reference proteome</keyword>
<dbReference type="SUPFAM" id="SSF74650">
    <property type="entry name" value="Galactose mutarotase-like"/>
    <property type="match status" value="1"/>
</dbReference>
<dbReference type="Gene3D" id="2.70.98.10">
    <property type="match status" value="1"/>
</dbReference>
<evidence type="ECO:0000313" key="1">
    <source>
        <dbReference type="EMBL" id="GMI31536.1"/>
    </source>
</evidence>
<comment type="caution">
    <text evidence="1">The sequence shown here is derived from an EMBL/GenBank/DDBJ whole genome shotgun (WGS) entry which is preliminary data.</text>
</comment>
<dbReference type="PANTHER" id="PTHR11122:SF39">
    <property type="entry name" value="GLUCOSE-6-PHOSPHATE 1-EPIMERASE"/>
    <property type="match status" value="1"/>
</dbReference>
<dbReference type="InterPro" id="IPR011013">
    <property type="entry name" value="Gal_mutarotase_sf_dom"/>
</dbReference>
<sequence length="229" mass="25986">MHQGLPFCWPQFGPGPLQQHGLARYVVWEVADVSASQVTFVLVPNDYTRARWNKEFELRYKVTLGDTELAVELTARNTGAAPFLHQAALHTYFRVSDIREARISGAFAGSTFIDKTDRNARKVERRNVLDIVKFTDAVYLGVHKKSQPISLQSGEGFRRIEIVPETGFEDCVVWNPGGTQPGMEHVENWRDYVCIESAMIEPQELAPGEEWVGRFALRPQPVERSRESP</sequence>
<accession>A0ABQ6MSL0</accession>
<dbReference type="InterPro" id="IPR008183">
    <property type="entry name" value="Aldose_1/G6P_1-epimerase"/>
</dbReference>
<evidence type="ECO:0000313" key="2">
    <source>
        <dbReference type="Proteomes" id="UP001165060"/>
    </source>
</evidence>
<dbReference type="InterPro" id="IPR014718">
    <property type="entry name" value="GH-type_carb-bd"/>
</dbReference>
<reference evidence="1 2" key="1">
    <citation type="journal article" date="2023" name="Commun. Biol.">
        <title>Genome analysis of Parmales, the sister group of diatoms, reveals the evolutionary specialization of diatoms from phago-mixotrophs to photoautotrophs.</title>
        <authorList>
            <person name="Ban H."/>
            <person name="Sato S."/>
            <person name="Yoshikawa S."/>
            <person name="Yamada K."/>
            <person name="Nakamura Y."/>
            <person name="Ichinomiya M."/>
            <person name="Sato N."/>
            <person name="Blanc-Mathieu R."/>
            <person name="Endo H."/>
            <person name="Kuwata A."/>
            <person name="Ogata H."/>
        </authorList>
    </citation>
    <scope>NUCLEOTIDE SEQUENCE [LARGE SCALE GENOMIC DNA]</scope>
</reference>
<name>A0ABQ6MSL0_9STRA</name>
<organism evidence="1 2">
    <name type="scientific">Tetraparma gracilis</name>
    <dbReference type="NCBI Taxonomy" id="2962635"/>
    <lineage>
        <taxon>Eukaryota</taxon>
        <taxon>Sar</taxon>
        <taxon>Stramenopiles</taxon>
        <taxon>Ochrophyta</taxon>
        <taxon>Bolidophyceae</taxon>
        <taxon>Parmales</taxon>
        <taxon>Triparmaceae</taxon>
        <taxon>Tetraparma</taxon>
    </lineage>
</organism>
<dbReference type="EMBL" id="BRYB01004466">
    <property type="protein sequence ID" value="GMI31536.1"/>
    <property type="molecule type" value="Genomic_DNA"/>
</dbReference>
<protein>
    <recommendedName>
        <fullName evidence="3">Glucose-6-phosphate 1-epimerase</fullName>
    </recommendedName>
</protein>
<proteinExistence type="predicted"/>